<comment type="caution">
    <text evidence="2">The sequence shown here is derived from an EMBL/GenBank/DDBJ whole genome shotgun (WGS) entry which is preliminary data.</text>
</comment>
<feature type="transmembrane region" description="Helical" evidence="1">
    <location>
        <begin position="37"/>
        <end position="57"/>
    </location>
</feature>
<keyword evidence="1" id="KW-1133">Transmembrane helix</keyword>
<name>A0A9P4Q5B0_9PEZI</name>
<keyword evidence="1" id="KW-0812">Transmembrane</keyword>
<accession>A0A9P4Q5B0</accession>
<sequence length="187" mass="20732">MVLVLTPRRRQRASSDTRHLHLPLSAVCKALGRKNSFVRAGELLFFLLLCNAFPFPFPSCYLSRQPQLRMGIVRYISLDLTCRFFTVLLLVRMNENRAMRSSSALFMRLCAHVLFPLPLQSHPGFVSTRPREWAAEISALGHLHYVSWKPLTFPSLSLSDGGGSATMPSACSVSALQLATLLGDGGV</sequence>
<evidence type="ECO:0000313" key="3">
    <source>
        <dbReference type="Proteomes" id="UP000799441"/>
    </source>
</evidence>
<evidence type="ECO:0000313" key="2">
    <source>
        <dbReference type="EMBL" id="KAF2720843.1"/>
    </source>
</evidence>
<evidence type="ECO:0000256" key="1">
    <source>
        <dbReference type="SAM" id="Phobius"/>
    </source>
</evidence>
<gene>
    <name evidence="2" type="ORF">K431DRAFT_84621</name>
</gene>
<feature type="transmembrane region" description="Helical" evidence="1">
    <location>
        <begin position="72"/>
        <end position="91"/>
    </location>
</feature>
<dbReference type="AlphaFoldDB" id="A0A9P4Q5B0"/>
<dbReference type="EMBL" id="MU003795">
    <property type="protein sequence ID" value="KAF2720843.1"/>
    <property type="molecule type" value="Genomic_DNA"/>
</dbReference>
<proteinExistence type="predicted"/>
<protein>
    <submittedName>
        <fullName evidence="2">Uncharacterized protein</fullName>
    </submittedName>
</protein>
<keyword evidence="1" id="KW-0472">Membrane</keyword>
<reference evidence="2" key="1">
    <citation type="journal article" date="2020" name="Stud. Mycol.">
        <title>101 Dothideomycetes genomes: a test case for predicting lifestyles and emergence of pathogens.</title>
        <authorList>
            <person name="Haridas S."/>
            <person name="Albert R."/>
            <person name="Binder M."/>
            <person name="Bloem J."/>
            <person name="Labutti K."/>
            <person name="Salamov A."/>
            <person name="Andreopoulos B."/>
            <person name="Baker S."/>
            <person name="Barry K."/>
            <person name="Bills G."/>
            <person name="Bluhm B."/>
            <person name="Cannon C."/>
            <person name="Castanera R."/>
            <person name="Culley D."/>
            <person name="Daum C."/>
            <person name="Ezra D."/>
            <person name="Gonzalez J."/>
            <person name="Henrissat B."/>
            <person name="Kuo A."/>
            <person name="Liang C."/>
            <person name="Lipzen A."/>
            <person name="Lutzoni F."/>
            <person name="Magnuson J."/>
            <person name="Mondo S."/>
            <person name="Nolan M."/>
            <person name="Ohm R."/>
            <person name="Pangilinan J."/>
            <person name="Park H.-J."/>
            <person name="Ramirez L."/>
            <person name="Alfaro M."/>
            <person name="Sun H."/>
            <person name="Tritt A."/>
            <person name="Yoshinaga Y."/>
            <person name="Zwiers L.-H."/>
            <person name="Turgeon B."/>
            <person name="Goodwin S."/>
            <person name="Spatafora J."/>
            <person name="Crous P."/>
            <person name="Grigoriev I."/>
        </authorList>
    </citation>
    <scope>NUCLEOTIDE SEQUENCE</scope>
    <source>
        <strain evidence="2">CBS 116435</strain>
    </source>
</reference>
<keyword evidence="3" id="KW-1185">Reference proteome</keyword>
<organism evidence="2 3">
    <name type="scientific">Polychaeton citri CBS 116435</name>
    <dbReference type="NCBI Taxonomy" id="1314669"/>
    <lineage>
        <taxon>Eukaryota</taxon>
        <taxon>Fungi</taxon>
        <taxon>Dikarya</taxon>
        <taxon>Ascomycota</taxon>
        <taxon>Pezizomycotina</taxon>
        <taxon>Dothideomycetes</taxon>
        <taxon>Dothideomycetidae</taxon>
        <taxon>Capnodiales</taxon>
        <taxon>Capnodiaceae</taxon>
        <taxon>Polychaeton</taxon>
    </lineage>
</organism>
<dbReference type="Proteomes" id="UP000799441">
    <property type="component" value="Unassembled WGS sequence"/>
</dbReference>